<comment type="caution">
    <text evidence="2">The sequence shown here is derived from an EMBL/GenBank/DDBJ whole genome shotgun (WGS) entry which is preliminary data.</text>
</comment>
<evidence type="ECO:0008006" key="4">
    <source>
        <dbReference type="Google" id="ProtNLM"/>
    </source>
</evidence>
<gene>
    <name evidence="2" type="ORF">FIA58_020020</name>
</gene>
<dbReference type="EMBL" id="VEVQ02000020">
    <property type="protein sequence ID" value="NHN27972.1"/>
    <property type="molecule type" value="Genomic_DNA"/>
</dbReference>
<protein>
    <recommendedName>
        <fullName evidence="4">NusG domain-containing protein</fullName>
    </recommendedName>
</protein>
<evidence type="ECO:0000313" key="2">
    <source>
        <dbReference type="EMBL" id="NHN27972.1"/>
    </source>
</evidence>
<evidence type="ECO:0000256" key="1">
    <source>
        <dbReference type="SAM" id="Phobius"/>
    </source>
</evidence>
<proteinExistence type="predicted"/>
<evidence type="ECO:0000313" key="3">
    <source>
        <dbReference type="Proteomes" id="UP000817854"/>
    </source>
</evidence>
<keyword evidence="1" id="KW-0472">Membrane</keyword>
<keyword evidence="1" id="KW-0812">Transmembrane</keyword>
<reference evidence="3" key="1">
    <citation type="submission" date="2019-05" db="EMBL/GenBank/DDBJ databases">
        <title>Flavobacterium profundi sp. nov., isolated from a deep-sea seamount.</title>
        <authorList>
            <person name="Zhang D.-C."/>
        </authorList>
    </citation>
    <scope>NUCLEOTIDE SEQUENCE [LARGE SCALE GENOMIC DNA]</scope>
    <source>
        <strain evidence="3">EC11</strain>
    </source>
</reference>
<reference evidence="2 3" key="2">
    <citation type="submission" date="2019-05" db="EMBL/GenBank/DDBJ databases">
        <authorList>
            <person name="Lianzixin W."/>
        </authorList>
    </citation>
    <scope>NUCLEOTIDE SEQUENCE [LARGE SCALE GENOMIC DNA]</scope>
    <source>
        <strain evidence="2 3">EC11</strain>
    </source>
</reference>
<feature type="transmembrane region" description="Helical" evidence="1">
    <location>
        <begin position="12"/>
        <end position="28"/>
    </location>
</feature>
<accession>A0ABX0IZ37</accession>
<keyword evidence="3" id="KW-1185">Reference proteome</keyword>
<dbReference type="RefSeq" id="WP_140964477.1">
    <property type="nucleotide sequence ID" value="NZ_VEVQ02000020.1"/>
</dbReference>
<organism evidence="2 3">
    <name type="scientific">Flavobacterium jejuense</name>
    <dbReference type="NCBI Taxonomy" id="1544455"/>
    <lineage>
        <taxon>Bacteria</taxon>
        <taxon>Pseudomonadati</taxon>
        <taxon>Bacteroidota</taxon>
        <taxon>Flavobacteriia</taxon>
        <taxon>Flavobacteriales</taxon>
        <taxon>Flavobacteriaceae</taxon>
        <taxon>Flavobacterium</taxon>
    </lineage>
</organism>
<reference evidence="2 3" key="3">
    <citation type="submission" date="2020-02" db="EMBL/GenBank/DDBJ databases">
        <title>Flavobacterium profundi sp. nov., isolated from a deep-sea seamount.</title>
        <authorList>
            <person name="Zhang D.-C."/>
        </authorList>
    </citation>
    <scope>NUCLEOTIDE SEQUENCE [LARGE SCALE GENOMIC DNA]</scope>
    <source>
        <strain evidence="2 3">EC11</strain>
    </source>
</reference>
<name>A0ABX0IZ37_9FLAO</name>
<sequence>MNFTSILKEKLVPVIIIGFLAFLIYYLNKEKSLEPKEIVHGKIIDIKIAVNIQTYYIYKFSFKNKIYKGSYLVDDINKKLLNRCFEIIVNINDPNINKLCIDKEVNCP</sequence>
<keyword evidence="1" id="KW-1133">Transmembrane helix</keyword>
<dbReference type="Proteomes" id="UP000817854">
    <property type="component" value="Unassembled WGS sequence"/>
</dbReference>